<dbReference type="InterPro" id="IPR036420">
    <property type="entry name" value="BRCT_dom_sf"/>
</dbReference>
<protein>
    <recommendedName>
        <fullName evidence="2">BRCT domain-containing protein</fullName>
    </recommendedName>
</protein>
<feature type="region of interest" description="Disordered" evidence="1">
    <location>
        <begin position="1"/>
        <end position="26"/>
    </location>
</feature>
<dbReference type="Proteomes" id="UP000290289">
    <property type="component" value="Chromosome 5"/>
</dbReference>
<evidence type="ECO:0000256" key="1">
    <source>
        <dbReference type="SAM" id="MobiDB-lite"/>
    </source>
</evidence>
<dbReference type="STRING" id="3750.A0A498K0U7"/>
<dbReference type="GO" id="GO:0005634">
    <property type="term" value="C:nucleus"/>
    <property type="evidence" value="ECO:0007669"/>
    <property type="project" value="TreeGrafter"/>
</dbReference>
<dbReference type="Gene3D" id="3.40.50.10190">
    <property type="entry name" value="BRCT domain"/>
    <property type="match status" value="1"/>
</dbReference>
<dbReference type="GO" id="GO:0070987">
    <property type="term" value="P:error-free translesion synthesis"/>
    <property type="evidence" value="ECO:0007669"/>
    <property type="project" value="TreeGrafter"/>
</dbReference>
<organism evidence="3 4">
    <name type="scientific">Malus domestica</name>
    <name type="common">Apple</name>
    <name type="synonym">Pyrus malus</name>
    <dbReference type="NCBI Taxonomy" id="3750"/>
    <lineage>
        <taxon>Eukaryota</taxon>
        <taxon>Viridiplantae</taxon>
        <taxon>Streptophyta</taxon>
        <taxon>Embryophyta</taxon>
        <taxon>Tracheophyta</taxon>
        <taxon>Spermatophyta</taxon>
        <taxon>Magnoliopsida</taxon>
        <taxon>eudicotyledons</taxon>
        <taxon>Gunneridae</taxon>
        <taxon>Pentapetalae</taxon>
        <taxon>rosids</taxon>
        <taxon>fabids</taxon>
        <taxon>Rosales</taxon>
        <taxon>Rosaceae</taxon>
        <taxon>Amygdaloideae</taxon>
        <taxon>Maleae</taxon>
        <taxon>Malus</taxon>
    </lineage>
</organism>
<evidence type="ECO:0000313" key="4">
    <source>
        <dbReference type="Proteomes" id="UP000290289"/>
    </source>
</evidence>
<accession>A0A498K0U7</accession>
<gene>
    <name evidence="3" type="ORF">DVH24_021725</name>
</gene>
<keyword evidence="4" id="KW-1185">Reference proteome</keyword>
<name>A0A498K0U7_MALDO</name>
<reference evidence="3 4" key="1">
    <citation type="submission" date="2018-10" db="EMBL/GenBank/DDBJ databases">
        <title>A high-quality apple genome assembly.</title>
        <authorList>
            <person name="Hu J."/>
        </authorList>
    </citation>
    <scope>NUCLEOTIDE SEQUENCE [LARGE SCALE GENOMIC DNA]</scope>
    <source>
        <strain evidence="4">cv. HFTH1</strain>
        <tissue evidence="3">Young leaf</tissue>
    </source>
</reference>
<dbReference type="EMBL" id="RDQH01000331">
    <property type="protein sequence ID" value="RXH99923.1"/>
    <property type="molecule type" value="Genomic_DNA"/>
</dbReference>
<evidence type="ECO:0000313" key="3">
    <source>
        <dbReference type="EMBL" id="RXH99923.1"/>
    </source>
</evidence>
<dbReference type="PANTHER" id="PTHR45990">
    <property type="entry name" value="DNA REPAIR PROTEIN REV1"/>
    <property type="match status" value="1"/>
</dbReference>
<evidence type="ECO:0000259" key="2">
    <source>
        <dbReference type="PROSITE" id="PS50172"/>
    </source>
</evidence>
<dbReference type="GO" id="GO:0017125">
    <property type="term" value="F:deoxycytidyl transferase activity"/>
    <property type="evidence" value="ECO:0007669"/>
    <property type="project" value="TreeGrafter"/>
</dbReference>
<feature type="compositionally biased region" description="Polar residues" evidence="1">
    <location>
        <begin position="13"/>
        <end position="26"/>
    </location>
</feature>
<proteinExistence type="predicted"/>
<dbReference type="SUPFAM" id="SSF52113">
    <property type="entry name" value="BRCT domain"/>
    <property type="match status" value="1"/>
</dbReference>
<dbReference type="AlphaFoldDB" id="A0A498K0U7"/>
<dbReference type="PROSITE" id="PS50172">
    <property type="entry name" value="BRCT"/>
    <property type="match status" value="1"/>
</dbReference>
<dbReference type="GO" id="GO:0003887">
    <property type="term" value="F:DNA-directed DNA polymerase activity"/>
    <property type="evidence" value="ECO:0007669"/>
    <property type="project" value="TreeGrafter"/>
</dbReference>
<dbReference type="GO" id="GO:0042276">
    <property type="term" value="P:error-prone translesion synthesis"/>
    <property type="evidence" value="ECO:0007669"/>
    <property type="project" value="TreeGrafter"/>
</dbReference>
<feature type="compositionally biased region" description="Basic and acidic residues" evidence="1">
    <location>
        <begin position="1"/>
        <end position="12"/>
    </location>
</feature>
<dbReference type="PANTHER" id="PTHR45990:SF1">
    <property type="entry name" value="DNA REPAIR PROTEIN REV1"/>
    <property type="match status" value="1"/>
</dbReference>
<feature type="domain" description="BRCT" evidence="2">
    <location>
        <begin position="26"/>
        <end position="76"/>
    </location>
</feature>
<comment type="caution">
    <text evidence="3">The sequence shown here is derived from an EMBL/GenBank/DDBJ whole genome shotgun (WGS) entry which is preliminary data.</text>
</comment>
<sequence>MVENNRKLHNQFDTKASASSHSGSNTGKDTFHGVSVFVDGYTVPSNQELQGYMLNCGGKYENYFSRHHVTHIICSNLPNIKTKNLRNTEKQSNLHSIARENVTRIILQITRIGGVVELQVRWTMIHLVLKLQCAIVCPAQNLLWIRLLNHHLYVILIWELLSLPPELFTELNGIYGGKLVDYVSKNKQENTSATVPHEQTHGNVQLVSCSYASCFDAYHTVVEKEEIPSSARGYHVEVSTSGPGNTDIMPSSLSQVDTSVLQQLPQELRIDILGQQPAHRTNDISSSASLGPPAEKPPELLGLSDKSSWGGLMSSNPAHGVKCLFITILRNTILESQHPLDSSSDSWIEAVYSFSELLRGYIRLKIDLDIEEIYIAVMKHYEGPLSRDFGKRGEGRTLTKQSISSGLPSLHNDGLRLPRAIEFVKDLQRQSKGTPR</sequence>
<dbReference type="InterPro" id="IPR001357">
    <property type="entry name" value="BRCT_dom"/>
</dbReference>